<keyword evidence="4" id="KW-0479">Metal-binding</keyword>
<dbReference type="InterPro" id="IPR008949">
    <property type="entry name" value="Isoprenoid_synthase_dom_sf"/>
</dbReference>
<comment type="cofactor">
    <cofactor evidence="1">
        <name>Mg(2+)</name>
        <dbReference type="ChEBI" id="CHEBI:18420"/>
    </cofactor>
</comment>
<organism evidence="7 8">
    <name type="scientific">Sinobacterium norvegicum</name>
    <dbReference type="NCBI Taxonomy" id="1641715"/>
    <lineage>
        <taxon>Bacteria</taxon>
        <taxon>Pseudomonadati</taxon>
        <taxon>Pseudomonadota</taxon>
        <taxon>Gammaproteobacteria</taxon>
        <taxon>Cellvibrionales</taxon>
        <taxon>Spongiibacteraceae</taxon>
        <taxon>Sinobacterium</taxon>
    </lineage>
</organism>
<protein>
    <submittedName>
        <fullName evidence="7">Octaprenyl diphosphate synthase</fullName>
        <ecNumber evidence="7">2.5.1.90</ecNumber>
    </submittedName>
</protein>
<evidence type="ECO:0000256" key="4">
    <source>
        <dbReference type="ARBA" id="ARBA00022723"/>
    </source>
</evidence>
<dbReference type="EMBL" id="CAKLPX010000006">
    <property type="protein sequence ID" value="CAH0993276.1"/>
    <property type="molecule type" value="Genomic_DNA"/>
</dbReference>
<evidence type="ECO:0000313" key="8">
    <source>
        <dbReference type="Proteomes" id="UP000838100"/>
    </source>
</evidence>
<evidence type="ECO:0000256" key="1">
    <source>
        <dbReference type="ARBA" id="ARBA00001946"/>
    </source>
</evidence>
<dbReference type="CDD" id="cd00685">
    <property type="entry name" value="Trans_IPPS_HT"/>
    <property type="match status" value="1"/>
</dbReference>
<comment type="similarity">
    <text evidence="2 6">Belongs to the FPP/GGPP synthase family.</text>
</comment>
<keyword evidence="5" id="KW-0460">Magnesium</keyword>
<dbReference type="PROSITE" id="PS00723">
    <property type="entry name" value="POLYPRENYL_SYNTHASE_1"/>
    <property type="match status" value="1"/>
</dbReference>
<dbReference type="PANTHER" id="PTHR12001:SF69">
    <property type="entry name" value="ALL TRANS-POLYPRENYL-DIPHOSPHATE SYNTHASE PDSS1"/>
    <property type="match status" value="1"/>
</dbReference>
<gene>
    <name evidence="7" type="primary">ispB</name>
    <name evidence="7" type="ORF">SIN8267_03424</name>
</gene>
<dbReference type="PROSITE" id="PS00444">
    <property type="entry name" value="POLYPRENYL_SYNTHASE_2"/>
    <property type="match status" value="1"/>
</dbReference>
<name>A0ABM9AJ72_9GAMM</name>
<dbReference type="PANTHER" id="PTHR12001">
    <property type="entry name" value="GERANYLGERANYL PYROPHOSPHATE SYNTHASE"/>
    <property type="match status" value="1"/>
</dbReference>
<evidence type="ECO:0000256" key="6">
    <source>
        <dbReference type="RuleBase" id="RU004466"/>
    </source>
</evidence>
<dbReference type="InterPro" id="IPR033749">
    <property type="entry name" value="Polyprenyl_synt_CS"/>
</dbReference>
<evidence type="ECO:0000313" key="7">
    <source>
        <dbReference type="EMBL" id="CAH0993276.1"/>
    </source>
</evidence>
<dbReference type="EC" id="2.5.1.90" evidence="7"/>
<dbReference type="Gene3D" id="1.10.600.10">
    <property type="entry name" value="Farnesyl Diphosphate Synthase"/>
    <property type="match status" value="1"/>
</dbReference>
<dbReference type="SFLD" id="SFLDS00005">
    <property type="entry name" value="Isoprenoid_Synthase_Type_I"/>
    <property type="match status" value="1"/>
</dbReference>
<evidence type="ECO:0000256" key="2">
    <source>
        <dbReference type="ARBA" id="ARBA00006706"/>
    </source>
</evidence>
<dbReference type="RefSeq" id="WP_237445958.1">
    <property type="nucleotide sequence ID" value="NZ_CAKLPX010000006.1"/>
</dbReference>
<proteinExistence type="inferred from homology"/>
<dbReference type="Proteomes" id="UP000838100">
    <property type="component" value="Unassembled WGS sequence"/>
</dbReference>
<evidence type="ECO:0000256" key="3">
    <source>
        <dbReference type="ARBA" id="ARBA00022679"/>
    </source>
</evidence>
<reference evidence="7" key="1">
    <citation type="submission" date="2021-12" db="EMBL/GenBank/DDBJ databases">
        <authorList>
            <person name="Rodrigo-Torres L."/>
            <person name="Arahal R. D."/>
            <person name="Lucena T."/>
        </authorList>
    </citation>
    <scope>NUCLEOTIDE SEQUENCE</scope>
    <source>
        <strain evidence="7">CECT 8267</strain>
    </source>
</reference>
<comment type="caution">
    <text evidence="7">The sequence shown here is derived from an EMBL/GenBank/DDBJ whole genome shotgun (WGS) entry which is preliminary data.</text>
</comment>
<evidence type="ECO:0000256" key="5">
    <source>
        <dbReference type="ARBA" id="ARBA00022842"/>
    </source>
</evidence>
<dbReference type="InterPro" id="IPR000092">
    <property type="entry name" value="Polyprenyl_synt"/>
</dbReference>
<keyword evidence="8" id="KW-1185">Reference proteome</keyword>
<dbReference type="Pfam" id="PF00348">
    <property type="entry name" value="polyprenyl_synt"/>
    <property type="match status" value="1"/>
</dbReference>
<sequence>MQQIRSTIANDLDKVNQLIVSELYSDVPLVEEIGQYIIAAGGKRMRPILVLLAAKALNYQGELDKQLATAIEFIHTATLLHDDVVDVSALRRGRPTANAEYTNASSVLVGDFIYSRAFQMLVAMNDMSIMNLLASTTNKIAEGEVLQLQKAGDPDTSEEEYLTVIKNKTAILFEASSLGGAMIAGGTETQQQALRTFGSALGTAFQLVDDILDYQGDPAEMGKNIGDDLAEGKPTLPLIFTMRQDNKAQAAIVRQAIQDKSAEHLSQIIDAVSTNGALDYTFQCALKEKQRAIDALALLPDSEAKTQMARLVDLAINRNK</sequence>
<dbReference type="GO" id="GO:0106350">
    <property type="term" value="F:all-trans-octaprenyl-diphosphate synthase activity"/>
    <property type="evidence" value="ECO:0007669"/>
    <property type="project" value="UniProtKB-EC"/>
</dbReference>
<dbReference type="SUPFAM" id="SSF48576">
    <property type="entry name" value="Terpenoid synthases"/>
    <property type="match status" value="1"/>
</dbReference>
<accession>A0ABM9AJ72</accession>
<keyword evidence="3 6" id="KW-0808">Transferase</keyword>